<comment type="similarity">
    <text evidence="3 7">Belongs to the peptidase M17 family.</text>
</comment>
<dbReference type="AlphaFoldDB" id="A0A1F5NKG2"/>
<evidence type="ECO:0000256" key="6">
    <source>
        <dbReference type="ARBA" id="ARBA00022801"/>
    </source>
</evidence>
<evidence type="ECO:0000256" key="1">
    <source>
        <dbReference type="ARBA" id="ARBA00000135"/>
    </source>
</evidence>
<feature type="binding site" evidence="7">
    <location>
        <position position="344"/>
    </location>
    <ligand>
        <name>Mn(2+)</name>
        <dbReference type="ChEBI" id="CHEBI:29035"/>
        <label>2</label>
    </ligand>
</feature>
<dbReference type="NCBIfam" id="NF002083">
    <property type="entry name" value="PRK00913.3-5"/>
    <property type="match status" value="1"/>
</dbReference>
<dbReference type="InterPro" id="IPR011356">
    <property type="entry name" value="Leucine_aapep/pepB"/>
</dbReference>
<dbReference type="EC" id="3.4.11.10" evidence="7"/>
<feature type="binding site" evidence="7">
    <location>
        <position position="342"/>
    </location>
    <ligand>
        <name>Mn(2+)</name>
        <dbReference type="ChEBI" id="CHEBI:29035"/>
        <label>1</label>
    </ligand>
</feature>
<dbReference type="InterPro" id="IPR000819">
    <property type="entry name" value="Peptidase_M17_C"/>
</dbReference>
<comment type="catalytic activity">
    <reaction evidence="1 7">
        <text>Release of an N-terminal amino acid, Xaa-|-Yaa-, in which Xaa is preferably Leu, but may be other amino acids including Pro although not Arg or Lys, and Yaa may be Pro. Amino acid amides and methyl esters are also readily hydrolyzed, but rates on arylamides are exceedingly low.</text>
        <dbReference type="EC" id="3.4.11.1"/>
    </reaction>
</comment>
<comment type="caution">
    <text evidence="9">The sequence shown here is derived from an EMBL/GenBank/DDBJ whole genome shotgun (WGS) entry which is preliminary data.</text>
</comment>
<keyword evidence="7" id="KW-0963">Cytoplasm</keyword>
<gene>
    <name evidence="7" type="primary">pepA</name>
    <name evidence="9" type="ORF">A2751_02490</name>
</gene>
<name>A0A1F5NKG2_9BACT</name>
<sequence length="492" mass="53946">MNFTATTKKPNQTTCDALIIFLRQEETVPEEKIIDALCANQIKKMRESGDFSGEASKVRLLFGLENLPRMILVGLGKNADLTLEKLREACSITAQTLKTLPVTRVSIMMPKIPKASPDEVARAISESLILAAYEFPYYKTSKQNKPKFDDIELLVAAKDKRGADKGLTEGRMIANSVITARDLGNHPANVATPEHLAKHARAIGKQFPQIKVNILEKKDIEKEKMGGLLAVSQGSNEEPKFIILEYLPKKSLPTVVLVGKGLTFDSGGISIKPSDKMEEMKYDMSGGADVMAVIEAAAMLKLPVNLIGLIPASENLPSGAAIKPGDIVTTRSGKTVEIVNTDAEGRMILSDALDYAKKYEPDLVIDFATLTGAIVVALGDDIIGAFGNTDKHLTALKAAAKATGEKIWPMPLEKNYEIFIKSDFADLRNTGTMRYGDSIHAANFLRHFVDYPWMHLDIAGVAWATREKPYRPKGATGTSVRLVIEFLKRFRK</sequence>
<dbReference type="Gene3D" id="3.40.220.10">
    <property type="entry name" value="Leucine Aminopeptidase, subunit E, domain 1"/>
    <property type="match status" value="1"/>
</dbReference>
<reference evidence="9 10" key="1">
    <citation type="journal article" date="2016" name="Nat. Commun.">
        <title>Thousands of microbial genomes shed light on interconnected biogeochemical processes in an aquifer system.</title>
        <authorList>
            <person name="Anantharaman K."/>
            <person name="Brown C.T."/>
            <person name="Hug L.A."/>
            <person name="Sharon I."/>
            <person name="Castelle C.J."/>
            <person name="Probst A.J."/>
            <person name="Thomas B.C."/>
            <person name="Singh A."/>
            <person name="Wilkins M.J."/>
            <person name="Karaoz U."/>
            <person name="Brodie E.L."/>
            <person name="Williams K.H."/>
            <person name="Hubbard S.S."/>
            <person name="Banfield J.F."/>
        </authorList>
    </citation>
    <scope>NUCLEOTIDE SEQUENCE [LARGE SCALE GENOMIC DNA]</scope>
</reference>
<dbReference type="InterPro" id="IPR023042">
    <property type="entry name" value="Peptidase_M17_leu_NH2_pept"/>
</dbReference>
<keyword evidence="6 7" id="KW-0378">Hydrolase</keyword>
<evidence type="ECO:0000256" key="5">
    <source>
        <dbReference type="ARBA" id="ARBA00022670"/>
    </source>
</evidence>
<keyword evidence="4 7" id="KW-0031">Aminopeptidase</keyword>
<comment type="cofactor">
    <cofactor evidence="7">
        <name>Mn(2+)</name>
        <dbReference type="ChEBI" id="CHEBI:29035"/>
    </cofactor>
    <text evidence="7">Binds 2 manganese ions per subunit.</text>
</comment>
<keyword evidence="7" id="KW-0464">Manganese</keyword>
<evidence type="ECO:0000256" key="2">
    <source>
        <dbReference type="ARBA" id="ARBA00000967"/>
    </source>
</evidence>
<feature type="binding site" evidence="7">
    <location>
        <position position="265"/>
    </location>
    <ligand>
        <name>Mn(2+)</name>
        <dbReference type="ChEBI" id="CHEBI:29035"/>
        <label>1</label>
    </ligand>
</feature>
<comment type="function">
    <text evidence="7">Presumably involved in the processing and regular turnover of intracellular proteins. Catalyzes the removal of unsubstituted N-terminal amino acids from various peptides.</text>
</comment>
<dbReference type="PROSITE" id="PS00631">
    <property type="entry name" value="CYTOSOL_AP"/>
    <property type="match status" value="1"/>
</dbReference>
<dbReference type="CDD" id="cd00433">
    <property type="entry name" value="Peptidase_M17"/>
    <property type="match status" value="1"/>
</dbReference>
<comment type="subcellular location">
    <subcellularLocation>
        <location evidence="7">Cytoplasm</location>
    </subcellularLocation>
</comment>
<feature type="binding site" evidence="7">
    <location>
        <position position="260"/>
    </location>
    <ligand>
        <name>Mn(2+)</name>
        <dbReference type="ChEBI" id="CHEBI:29035"/>
        <label>2</label>
    </ligand>
</feature>
<organism evidence="9 10">
    <name type="scientific">Candidatus Doudnabacteria bacterium RIFCSPHIGHO2_01_FULL_46_14</name>
    <dbReference type="NCBI Taxonomy" id="1817824"/>
    <lineage>
        <taxon>Bacteria</taxon>
        <taxon>Candidatus Doudnaibacteriota</taxon>
    </lineage>
</organism>
<feature type="domain" description="Cytosol aminopeptidase" evidence="8">
    <location>
        <begin position="340"/>
        <end position="347"/>
    </location>
</feature>
<keyword evidence="7" id="KW-0479">Metal-binding</keyword>
<dbReference type="GO" id="GO:0030145">
    <property type="term" value="F:manganese ion binding"/>
    <property type="evidence" value="ECO:0007669"/>
    <property type="project" value="UniProtKB-UniRule"/>
</dbReference>
<feature type="active site" evidence="7">
    <location>
        <position position="272"/>
    </location>
</feature>
<dbReference type="EMBL" id="MFEK01000016">
    <property type="protein sequence ID" value="OGE77890.1"/>
    <property type="molecule type" value="Genomic_DNA"/>
</dbReference>
<dbReference type="GO" id="GO:0006508">
    <property type="term" value="P:proteolysis"/>
    <property type="evidence" value="ECO:0007669"/>
    <property type="project" value="UniProtKB-KW"/>
</dbReference>
<evidence type="ECO:0000259" key="8">
    <source>
        <dbReference type="PROSITE" id="PS00631"/>
    </source>
</evidence>
<keyword evidence="5 7" id="KW-0645">Protease</keyword>
<evidence type="ECO:0000313" key="10">
    <source>
        <dbReference type="Proteomes" id="UP000176864"/>
    </source>
</evidence>
<dbReference type="SUPFAM" id="SSF52949">
    <property type="entry name" value="Macro domain-like"/>
    <property type="match status" value="1"/>
</dbReference>
<dbReference type="HAMAP" id="MF_00181">
    <property type="entry name" value="Cytosol_peptidase_M17"/>
    <property type="match status" value="1"/>
</dbReference>
<dbReference type="GO" id="GO:0070006">
    <property type="term" value="F:metalloaminopeptidase activity"/>
    <property type="evidence" value="ECO:0007669"/>
    <property type="project" value="InterPro"/>
</dbReference>
<dbReference type="PANTHER" id="PTHR11963:SF23">
    <property type="entry name" value="CYTOSOL AMINOPEPTIDASE"/>
    <property type="match status" value="1"/>
</dbReference>
<dbReference type="Gene3D" id="3.40.630.10">
    <property type="entry name" value="Zn peptidases"/>
    <property type="match status" value="1"/>
</dbReference>
<dbReference type="Pfam" id="PF00883">
    <property type="entry name" value="Peptidase_M17"/>
    <property type="match status" value="1"/>
</dbReference>
<dbReference type="NCBIfam" id="NF002073">
    <property type="entry name" value="PRK00913.1-2"/>
    <property type="match status" value="1"/>
</dbReference>
<dbReference type="SUPFAM" id="SSF53187">
    <property type="entry name" value="Zn-dependent exopeptidases"/>
    <property type="match status" value="1"/>
</dbReference>
<evidence type="ECO:0000256" key="3">
    <source>
        <dbReference type="ARBA" id="ARBA00009528"/>
    </source>
</evidence>
<evidence type="ECO:0000256" key="7">
    <source>
        <dbReference type="HAMAP-Rule" id="MF_00181"/>
    </source>
</evidence>
<evidence type="ECO:0000256" key="4">
    <source>
        <dbReference type="ARBA" id="ARBA00022438"/>
    </source>
</evidence>
<comment type="catalytic activity">
    <reaction evidence="2 7">
        <text>Release of an N-terminal amino acid, preferentially leucine, but not glutamic or aspartic acids.</text>
        <dbReference type="EC" id="3.4.11.10"/>
    </reaction>
</comment>
<dbReference type="GO" id="GO:0005737">
    <property type="term" value="C:cytoplasm"/>
    <property type="evidence" value="ECO:0007669"/>
    <property type="project" value="UniProtKB-SubCell"/>
</dbReference>
<feature type="binding site" evidence="7">
    <location>
        <position position="344"/>
    </location>
    <ligand>
        <name>Mn(2+)</name>
        <dbReference type="ChEBI" id="CHEBI:29035"/>
        <label>1</label>
    </ligand>
</feature>
<dbReference type="Pfam" id="PF02789">
    <property type="entry name" value="Peptidase_M17_N"/>
    <property type="match status" value="1"/>
</dbReference>
<dbReference type="NCBIfam" id="NF002074">
    <property type="entry name" value="PRK00913.1-4"/>
    <property type="match status" value="1"/>
</dbReference>
<dbReference type="PANTHER" id="PTHR11963">
    <property type="entry name" value="LEUCINE AMINOPEPTIDASE-RELATED"/>
    <property type="match status" value="1"/>
</dbReference>
<evidence type="ECO:0000313" key="9">
    <source>
        <dbReference type="EMBL" id="OGE77890.1"/>
    </source>
</evidence>
<dbReference type="STRING" id="1817824.A2751_02490"/>
<dbReference type="InterPro" id="IPR008283">
    <property type="entry name" value="Peptidase_M17_N"/>
</dbReference>
<feature type="active site" evidence="7">
    <location>
        <position position="346"/>
    </location>
</feature>
<accession>A0A1F5NKG2</accession>
<dbReference type="Proteomes" id="UP000176864">
    <property type="component" value="Unassembled WGS sequence"/>
</dbReference>
<dbReference type="EC" id="3.4.11.1" evidence="7"/>
<dbReference type="InterPro" id="IPR043472">
    <property type="entry name" value="Macro_dom-like"/>
</dbReference>
<feature type="binding site" evidence="7">
    <location>
        <position position="283"/>
    </location>
    <ligand>
        <name>Mn(2+)</name>
        <dbReference type="ChEBI" id="CHEBI:29035"/>
        <label>2</label>
    </ligand>
</feature>
<protein>
    <recommendedName>
        <fullName evidence="7">Probable cytosol aminopeptidase</fullName>
        <ecNumber evidence="7">3.4.11.1</ecNumber>
    </recommendedName>
    <alternativeName>
        <fullName evidence="7">Leucine aminopeptidase</fullName>
        <shortName evidence="7">LAP</shortName>
        <ecNumber evidence="7">3.4.11.10</ecNumber>
    </alternativeName>
    <alternativeName>
        <fullName evidence="7">Leucyl aminopeptidase</fullName>
    </alternativeName>
</protein>
<feature type="binding site" evidence="7">
    <location>
        <position position="265"/>
    </location>
    <ligand>
        <name>Mn(2+)</name>
        <dbReference type="ChEBI" id="CHEBI:29035"/>
        <label>2</label>
    </ligand>
</feature>
<proteinExistence type="inferred from homology"/>
<dbReference type="PRINTS" id="PR00481">
    <property type="entry name" value="LAMNOPPTDASE"/>
</dbReference>